<evidence type="ECO:0000313" key="2">
    <source>
        <dbReference type="Proteomes" id="UP000620147"/>
    </source>
</evidence>
<evidence type="ECO:0008006" key="3">
    <source>
        <dbReference type="Google" id="ProtNLM"/>
    </source>
</evidence>
<evidence type="ECO:0000313" key="1">
    <source>
        <dbReference type="EMBL" id="GFO88705.1"/>
    </source>
</evidence>
<gene>
    <name evidence="1" type="ORF">BUFA31_18690</name>
</gene>
<dbReference type="RefSeq" id="WP_118761730.1">
    <property type="nucleotide sequence ID" value="NZ_BMQH01000011.1"/>
</dbReference>
<comment type="caution">
    <text evidence="1">The sequence shown here is derived from an EMBL/GenBank/DDBJ whole genome shotgun (WGS) entry which is preliminary data.</text>
</comment>
<dbReference type="Proteomes" id="UP000620147">
    <property type="component" value="Unassembled WGS sequence"/>
</dbReference>
<proteinExistence type="predicted"/>
<reference evidence="1 2" key="1">
    <citation type="submission" date="2020-06" db="EMBL/GenBank/DDBJ databases">
        <title>Characterization of fructooligosaccharide metabolism and fructooligosaccharide-degrading enzymes in human commensal butyrate producers.</title>
        <authorList>
            <person name="Tanno H."/>
            <person name="Fujii T."/>
            <person name="Hirano K."/>
            <person name="Maeno S."/>
            <person name="Tonozuka T."/>
            <person name="Sakamoto M."/>
            <person name="Ohkuma M."/>
            <person name="Tochio T."/>
            <person name="Endo A."/>
        </authorList>
    </citation>
    <scope>NUCLEOTIDE SEQUENCE [LARGE SCALE GENOMIC DNA]</scope>
    <source>
        <strain evidence="1 2">JCM 31056</strain>
    </source>
</reference>
<dbReference type="InterPro" id="IPR010982">
    <property type="entry name" value="Lambda_DNA-bd_dom_sf"/>
</dbReference>
<sequence>MTETVIQMEKTTGELMDILRSKPDAAAFVQENADELQNKTVPELLADLLERKQLTRAAVIRAAGLARTYGYQLFDGTYTPTRDKLIQLAFGFQLTVEETQALLKAAGHAVLYPRNARDVVIIECLYQRCGIIACNTKLEAQNQPLLE</sequence>
<accession>A0ABQ1E1A4</accession>
<dbReference type="SUPFAM" id="SSF47413">
    <property type="entry name" value="lambda repressor-like DNA-binding domains"/>
    <property type="match status" value="1"/>
</dbReference>
<name>A0ABQ1E1A4_9FIRM</name>
<keyword evidence="2" id="KW-1185">Reference proteome</keyword>
<dbReference type="EMBL" id="BLYJ01000024">
    <property type="protein sequence ID" value="GFO88705.1"/>
    <property type="molecule type" value="Genomic_DNA"/>
</dbReference>
<protein>
    <recommendedName>
        <fullName evidence="3">XRE family transcriptional regulator</fullName>
    </recommendedName>
</protein>
<organism evidence="1 2">
    <name type="scientific">Butyricicoccus faecihominis</name>
    <dbReference type="NCBI Taxonomy" id="1712515"/>
    <lineage>
        <taxon>Bacteria</taxon>
        <taxon>Bacillati</taxon>
        <taxon>Bacillota</taxon>
        <taxon>Clostridia</taxon>
        <taxon>Eubacteriales</taxon>
        <taxon>Butyricicoccaceae</taxon>
        <taxon>Butyricicoccus</taxon>
    </lineage>
</organism>